<keyword evidence="18" id="KW-1185">Reference proteome</keyword>
<dbReference type="InterPro" id="IPR037144">
    <property type="entry name" value="Peptidase_M1_pepN_C_sf"/>
</dbReference>
<dbReference type="InterPro" id="IPR001930">
    <property type="entry name" value="Peptidase_M1"/>
</dbReference>
<protein>
    <recommendedName>
        <fullName evidence="5 12">Aminopeptidase N</fullName>
        <ecNumber evidence="4 12">3.4.11.2</ecNumber>
    </recommendedName>
</protein>
<evidence type="ECO:0000256" key="7">
    <source>
        <dbReference type="ARBA" id="ARBA00022670"/>
    </source>
</evidence>
<dbReference type="PRINTS" id="PR00756">
    <property type="entry name" value="ALADIPTASE"/>
</dbReference>
<dbReference type="EMBL" id="BMZQ01000001">
    <property type="protein sequence ID" value="GHD06624.1"/>
    <property type="molecule type" value="Genomic_DNA"/>
</dbReference>
<dbReference type="InterPro" id="IPR038438">
    <property type="entry name" value="PepN_Ig-like_sf"/>
</dbReference>
<dbReference type="AlphaFoldDB" id="A0A8J3GKD6"/>
<evidence type="ECO:0000256" key="3">
    <source>
        <dbReference type="ARBA" id="ARBA00010136"/>
    </source>
</evidence>
<evidence type="ECO:0000256" key="10">
    <source>
        <dbReference type="ARBA" id="ARBA00022833"/>
    </source>
</evidence>
<comment type="similarity">
    <text evidence="3">Belongs to the peptidase M1 family.</text>
</comment>
<dbReference type="GO" id="GO:0008270">
    <property type="term" value="F:zinc ion binding"/>
    <property type="evidence" value="ECO:0007669"/>
    <property type="project" value="InterPro"/>
</dbReference>
<evidence type="ECO:0000256" key="1">
    <source>
        <dbReference type="ARBA" id="ARBA00000098"/>
    </source>
</evidence>
<dbReference type="SUPFAM" id="SSF63737">
    <property type="entry name" value="Leukotriene A4 hydrolase N-terminal domain"/>
    <property type="match status" value="1"/>
</dbReference>
<dbReference type="Pfam" id="PF11940">
    <property type="entry name" value="DUF3458"/>
    <property type="match status" value="1"/>
</dbReference>
<evidence type="ECO:0000256" key="11">
    <source>
        <dbReference type="ARBA" id="ARBA00023049"/>
    </source>
</evidence>
<dbReference type="InterPro" id="IPR024601">
    <property type="entry name" value="Peptidase_M1_pepN_C"/>
</dbReference>
<dbReference type="Pfam" id="PF17432">
    <property type="entry name" value="DUF3458_C"/>
    <property type="match status" value="1"/>
</dbReference>
<evidence type="ECO:0000256" key="8">
    <source>
        <dbReference type="ARBA" id="ARBA00022723"/>
    </source>
</evidence>
<evidence type="ECO:0000256" key="6">
    <source>
        <dbReference type="ARBA" id="ARBA00022438"/>
    </source>
</evidence>
<feature type="domain" description="Peptidase M1 alanyl aminopeptidase C-terminal" evidence="15">
    <location>
        <begin position="562"/>
        <end position="885"/>
    </location>
</feature>
<gene>
    <name evidence="17" type="ORF">GCM10016234_04160</name>
</gene>
<dbReference type="Gene3D" id="2.60.40.1840">
    <property type="match status" value="1"/>
</dbReference>
<proteinExistence type="inferred from homology"/>
<keyword evidence="10" id="KW-0862">Zinc</keyword>
<dbReference type="InterPro" id="IPR045357">
    <property type="entry name" value="Aminopeptidase_N-like_N"/>
</dbReference>
<keyword evidence="8" id="KW-0479">Metal-binding</keyword>
<feature type="domain" description="Aminopeptidase N-like N-terminal" evidence="16">
    <location>
        <begin position="25"/>
        <end position="198"/>
    </location>
</feature>
<dbReference type="InterPro" id="IPR035414">
    <property type="entry name" value="Peptidase_M1_pepN_Ig-like"/>
</dbReference>
<comment type="catalytic activity">
    <reaction evidence="1">
        <text>Release of an N-terminal amino acid, Xaa-|-Yaa- from a peptide, amide or arylamide. Xaa is preferably Ala, but may be most amino acids including Pro (slow action). When a terminal hydrophobic residue is followed by a prolyl residue, the two may be released as an intact Xaa-Pro dipeptide.</text>
        <dbReference type="EC" id="3.4.11.2"/>
    </reaction>
</comment>
<dbReference type="InterPro" id="IPR012779">
    <property type="entry name" value="Peptidase_M1_pepN"/>
</dbReference>
<dbReference type="PANTHER" id="PTHR46322">
    <property type="entry name" value="PUROMYCIN-SENSITIVE AMINOPEPTIDASE"/>
    <property type="match status" value="1"/>
</dbReference>
<evidence type="ECO:0000313" key="17">
    <source>
        <dbReference type="EMBL" id="GHD06624.1"/>
    </source>
</evidence>
<evidence type="ECO:0000259" key="14">
    <source>
        <dbReference type="Pfam" id="PF11940"/>
    </source>
</evidence>
<comment type="caution">
    <text evidence="17">The sequence shown here is derived from an EMBL/GenBank/DDBJ whole genome shotgun (WGS) entry which is preliminary data.</text>
</comment>
<feature type="domain" description="Peptidase M1 membrane alanine aminopeptidase" evidence="13">
    <location>
        <begin position="237"/>
        <end position="448"/>
    </location>
</feature>
<dbReference type="InterPro" id="IPR042097">
    <property type="entry name" value="Aminopeptidase_N-like_N_sf"/>
</dbReference>
<name>A0A8J3GKD6_9HYPH</name>
<dbReference type="Pfam" id="PF17900">
    <property type="entry name" value="Peptidase_M1_N"/>
    <property type="match status" value="1"/>
</dbReference>
<dbReference type="PANTHER" id="PTHR46322:SF1">
    <property type="entry name" value="PUROMYCIN-SENSITIVE AMINOPEPTIDASE"/>
    <property type="match status" value="1"/>
</dbReference>
<dbReference type="InterPro" id="IPR014782">
    <property type="entry name" value="Peptidase_M1_dom"/>
</dbReference>
<dbReference type="GO" id="GO:0008237">
    <property type="term" value="F:metallopeptidase activity"/>
    <property type="evidence" value="ECO:0007669"/>
    <property type="project" value="UniProtKB-UniRule"/>
</dbReference>
<dbReference type="Gene3D" id="2.60.40.1730">
    <property type="entry name" value="tricorn interacting facor f3 domain"/>
    <property type="match status" value="1"/>
</dbReference>
<organism evidence="17 18">
    <name type="scientific">Tianweitania populi</name>
    <dbReference type="NCBI Taxonomy" id="1607949"/>
    <lineage>
        <taxon>Bacteria</taxon>
        <taxon>Pseudomonadati</taxon>
        <taxon>Pseudomonadota</taxon>
        <taxon>Alphaproteobacteria</taxon>
        <taxon>Hyphomicrobiales</taxon>
        <taxon>Phyllobacteriaceae</taxon>
        <taxon>Tianweitania</taxon>
    </lineage>
</organism>
<dbReference type="Gene3D" id="1.25.50.10">
    <property type="entry name" value="Peptidase M1, alanyl aminopeptidase, C-terminal domain"/>
    <property type="match status" value="1"/>
</dbReference>
<dbReference type="Proteomes" id="UP000630142">
    <property type="component" value="Unassembled WGS sequence"/>
</dbReference>
<keyword evidence="11" id="KW-0482">Metalloprotease</keyword>
<evidence type="ECO:0000256" key="9">
    <source>
        <dbReference type="ARBA" id="ARBA00022801"/>
    </source>
</evidence>
<dbReference type="EC" id="3.4.11.2" evidence="4 12"/>
<sequence length="885" mass="98285">MRVDTGQVFKLEDYKPSEFLIPETKLTFNLHPTKTLVQAELTIRTRSGQPPNAALVLDGDELVLRSLAINGKVLDAASYTATPDRLTINELPQADTFTLSIETEVAPEHNKALSGLYRSSGNYTTQCEAEGFRRITYFLDRPDVLSVYTVRLEADSKEAPLLLSNGNLVERGPVESGALDSGRHFAVWHDPFPKPSYLFALVGGDLGSIKDSFTTASGREVELGIYVEHGKEERAAYAMAALKRSMRWDEEVFGREYDLDVFNIVAVSDFNMGAMENKGLNIFNDKYVLADEATASDADYAGIEAVIAHEYFHNWTGNRITCRDWFQLCLKEGLTVFRDHEFSADQRSRAVKRIAEVRGLRAQQFPEDQGPLAHPVRPRRYREINNFYTSTVYEKGSEVVRMIRTILGAEDFRRGMDLYFERHDGDAATIEDFLRVFEEVSGRDLSQFALWYHQAGTPSVQVAMRHDADKREVTLHLEQALAPTPSESRKRLMHIPLQFGLVGQDGRDIAVKAAGEGVEGDVIHLRKRHQTIRFTDVPERPVLSINRGFSAPIMLAMEQTAEDRMFLARHDSDLFARWQALTTLYTQALTQAYRTIRGGSTPEFAPALLALVGDTARNEALEPAYRALALSLPGEGDIAREIGQTIDPDAILAARNALVLAIAAANADDFAKIYEAMAASGPFSPDAADAGRRSLRNVLLDYLSAPAGDVKRAASRYESATNMTDRAAALAVLAHRQSGSPETVAALADFESRFRPEPLVIDKWFQIQATVPGTATVNTVRELMRHSGFSIDNPNRVRSLVGTFAAANQTAFHAADGSGYKLFADAVLEVERRNPQVAARIATAFRSWRSLEPGRQDKARQALVAISQHRDLSSDLRDIVERTLA</sequence>
<keyword evidence="9" id="KW-0378">Hydrolase</keyword>
<evidence type="ECO:0000256" key="5">
    <source>
        <dbReference type="ARBA" id="ARBA00015611"/>
    </source>
</evidence>
<dbReference type="Pfam" id="PF01433">
    <property type="entry name" value="Peptidase_M1"/>
    <property type="match status" value="1"/>
</dbReference>
<dbReference type="Gene3D" id="3.30.2010.30">
    <property type="match status" value="1"/>
</dbReference>
<keyword evidence="7" id="KW-0645">Protease</keyword>
<dbReference type="GO" id="GO:0006508">
    <property type="term" value="P:proteolysis"/>
    <property type="evidence" value="ECO:0007669"/>
    <property type="project" value="UniProtKB-UniRule"/>
</dbReference>
<evidence type="ECO:0000256" key="2">
    <source>
        <dbReference type="ARBA" id="ARBA00001947"/>
    </source>
</evidence>
<keyword evidence="6 17" id="KW-0031">Aminopeptidase</keyword>
<dbReference type="NCBIfam" id="TIGR02414">
    <property type="entry name" value="pepN_proteo"/>
    <property type="match status" value="1"/>
</dbReference>
<dbReference type="SUPFAM" id="SSF55486">
    <property type="entry name" value="Metalloproteases ('zincins'), catalytic domain"/>
    <property type="match status" value="1"/>
</dbReference>
<reference evidence="17" key="2">
    <citation type="submission" date="2020-09" db="EMBL/GenBank/DDBJ databases">
        <authorList>
            <person name="Sun Q."/>
            <person name="Kim S."/>
        </authorList>
    </citation>
    <scope>NUCLEOTIDE SEQUENCE</scope>
    <source>
        <strain evidence="17">KCTC 42249</strain>
    </source>
</reference>
<dbReference type="InterPro" id="IPR027268">
    <property type="entry name" value="Peptidase_M4/M1_CTD_sf"/>
</dbReference>
<accession>A0A8J3GKD6</accession>
<dbReference type="GO" id="GO:0016285">
    <property type="term" value="F:alanyl aminopeptidase activity"/>
    <property type="evidence" value="ECO:0007669"/>
    <property type="project" value="UniProtKB-EC"/>
</dbReference>
<evidence type="ECO:0000313" key="18">
    <source>
        <dbReference type="Proteomes" id="UP000630142"/>
    </source>
</evidence>
<dbReference type="RefSeq" id="WP_189501369.1">
    <property type="nucleotide sequence ID" value="NZ_BMZQ01000001.1"/>
</dbReference>
<evidence type="ECO:0000256" key="12">
    <source>
        <dbReference type="NCBIfam" id="TIGR02414"/>
    </source>
</evidence>
<evidence type="ECO:0000259" key="15">
    <source>
        <dbReference type="Pfam" id="PF17432"/>
    </source>
</evidence>
<evidence type="ECO:0000256" key="4">
    <source>
        <dbReference type="ARBA" id="ARBA00012564"/>
    </source>
</evidence>
<dbReference type="FunFam" id="3.30.2010.30:FF:000002">
    <property type="entry name" value="Putative aminopeptidase N"/>
    <property type="match status" value="1"/>
</dbReference>
<evidence type="ECO:0000259" key="13">
    <source>
        <dbReference type="Pfam" id="PF01433"/>
    </source>
</evidence>
<feature type="domain" description="Peptidase M1 alanyl aminopeptidase Ig-like fold" evidence="14">
    <location>
        <begin position="456"/>
        <end position="556"/>
    </location>
</feature>
<dbReference type="Gene3D" id="1.10.390.10">
    <property type="entry name" value="Neutral Protease Domain 2"/>
    <property type="match status" value="1"/>
</dbReference>
<evidence type="ECO:0000259" key="16">
    <source>
        <dbReference type="Pfam" id="PF17900"/>
    </source>
</evidence>
<comment type="cofactor">
    <cofactor evidence="2">
        <name>Zn(2+)</name>
        <dbReference type="ChEBI" id="CHEBI:29105"/>
    </cofactor>
</comment>
<dbReference type="CDD" id="cd09600">
    <property type="entry name" value="M1_APN"/>
    <property type="match status" value="1"/>
</dbReference>
<reference evidence="17" key="1">
    <citation type="journal article" date="2014" name="Int. J. Syst. Evol. Microbiol.">
        <title>Complete genome sequence of Corynebacterium casei LMG S-19264T (=DSM 44701T), isolated from a smear-ripened cheese.</title>
        <authorList>
            <consortium name="US DOE Joint Genome Institute (JGI-PGF)"/>
            <person name="Walter F."/>
            <person name="Albersmeier A."/>
            <person name="Kalinowski J."/>
            <person name="Ruckert C."/>
        </authorList>
    </citation>
    <scope>NUCLEOTIDE SEQUENCE</scope>
    <source>
        <strain evidence="17">KCTC 42249</strain>
    </source>
</reference>